<dbReference type="InterPro" id="IPR029063">
    <property type="entry name" value="SAM-dependent_MTases_sf"/>
</dbReference>
<dbReference type="AlphaFoldDB" id="A0A941EXA5"/>
<proteinExistence type="predicted"/>
<sequence>TMPRRTPATPAAVTTRTGEVRLLPDTDLPDAHLLTVDGTPQSYVDLEDPTHLEFEYVRRLAHLADLALPAAPAAVDALHLGGGALTLPRYLAHTRPGSRQLAVEIDPELTEFVRTHLPLDKRARLRVRAADAREALTTMKPQAWDLLVSDVFAGARTPAHLTSLEYVQLTAHTLRDEGVYAANLADGSPLRFARAQAATVQAVYPHAVLIAEPAVLRGRRYGNLVLAASRHPLPVAELTRATAADPFPARVLAGEELAAWTGGAAPVTDATAADSPEPPPGTFTV</sequence>
<dbReference type="PANTHER" id="PTHR43317">
    <property type="entry name" value="THERMOSPERMINE SYNTHASE ACAULIS5"/>
    <property type="match status" value="1"/>
</dbReference>
<dbReference type="SUPFAM" id="SSF53335">
    <property type="entry name" value="S-adenosyl-L-methionine-dependent methyltransferases"/>
    <property type="match status" value="1"/>
</dbReference>
<name>A0A941EXA5_9ACTN</name>
<evidence type="ECO:0000256" key="1">
    <source>
        <dbReference type="ARBA" id="ARBA00023115"/>
    </source>
</evidence>
<evidence type="ECO:0000313" key="2">
    <source>
        <dbReference type="EMBL" id="MBR7839018.1"/>
    </source>
</evidence>
<dbReference type="Gene3D" id="3.40.50.150">
    <property type="entry name" value="Vaccinia Virus protein VP39"/>
    <property type="match status" value="1"/>
</dbReference>
<protein>
    <submittedName>
        <fullName evidence="2">Fused MFS/spermidine synthase</fullName>
    </submittedName>
</protein>
<dbReference type="NCBIfam" id="NF037959">
    <property type="entry name" value="MFS_SpdSyn"/>
    <property type="match status" value="1"/>
</dbReference>
<dbReference type="Proteomes" id="UP000675781">
    <property type="component" value="Unassembled WGS sequence"/>
</dbReference>
<dbReference type="Pfam" id="PF01564">
    <property type="entry name" value="Spermine_synth"/>
    <property type="match status" value="1"/>
</dbReference>
<keyword evidence="1" id="KW-0620">Polyamine biosynthesis</keyword>
<dbReference type="GO" id="GO:0006596">
    <property type="term" value="P:polyamine biosynthetic process"/>
    <property type="evidence" value="ECO:0007669"/>
    <property type="project" value="UniProtKB-KW"/>
</dbReference>
<keyword evidence="3" id="KW-1185">Reference proteome</keyword>
<comment type="caution">
    <text evidence="2">The sequence shown here is derived from an EMBL/GenBank/DDBJ whole genome shotgun (WGS) entry which is preliminary data.</text>
</comment>
<gene>
    <name evidence="2" type="ORF">KDL01_37480</name>
</gene>
<feature type="non-terminal residue" evidence="2">
    <location>
        <position position="1"/>
    </location>
</feature>
<organism evidence="2 3">
    <name type="scientific">Actinospica durhamensis</name>
    <dbReference type="NCBI Taxonomy" id="1508375"/>
    <lineage>
        <taxon>Bacteria</taxon>
        <taxon>Bacillati</taxon>
        <taxon>Actinomycetota</taxon>
        <taxon>Actinomycetes</taxon>
        <taxon>Catenulisporales</taxon>
        <taxon>Actinospicaceae</taxon>
        <taxon>Actinospica</taxon>
    </lineage>
</organism>
<accession>A0A941EXA5</accession>
<evidence type="ECO:0000313" key="3">
    <source>
        <dbReference type="Proteomes" id="UP000675781"/>
    </source>
</evidence>
<dbReference type="EMBL" id="JAGSOG010000363">
    <property type="protein sequence ID" value="MBR7839018.1"/>
    <property type="molecule type" value="Genomic_DNA"/>
</dbReference>
<dbReference type="PANTHER" id="PTHR43317:SF1">
    <property type="entry name" value="THERMOSPERMINE SYNTHASE ACAULIS5"/>
    <property type="match status" value="1"/>
</dbReference>
<reference evidence="2" key="1">
    <citation type="submission" date="2021-04" db="EMBL/GenBank/DDBJ databases">
        <title>Genome based classification of Actinospica acidithermotolerans sp. nov., an actinobacterium isolated from an Indonesian hot spring.</title>
        <authorList>
            <person name="Kusuma A.B."/>
            <person name="Putra K.E."/>
            <person name="Nafisah S."/>
            <person name="Loh J."/>
            <person name="Nouioui I."/>
            <person name="Goodfellow M."/>
        </authorList>
    </citation>
    <scope>NUCLEOTIDE SEQUENCE</scope>
    <source>
        <strain evidence="2">CSCA 57</strain>
    </source>
</reference>
<dbReference type="CDD" id="cd02440">
    <property type="entry name" value="AdoMet_MTases"/>
    <property type="match status" value="1"/>
</dbReference>